<dbReference type="EMBL" id="JAGQHR010000174">
    <property type="protein sequence ID" value="MCA9727483.1"/>
    <property type="molecule type" value="Genomic_DNA"/>
</dbReference>
<dbReference type="GO" id="GO:0003824">
    <property type="term" value="F:catalytic activity"/>
    <property type="evidence" value="ECO:0007669"/>
    <property type="project" value="InterPro"/>
</dbReference>
<name>A0A956RNV0_UNCEI</name>
<evidence type="ECO:0000256" key="1">
    <source>
        <dbReference type="ARBA" id="ARBA00001933"/>
    </source>
</evidence>
<comment type="caution">
    <text evidence="5">The sequence shown here is derived from an EMBL/GenBank/DDBJ whole genome shotgun (WGS) entry which is preliminary data.</text>
</comment>
<dbReference type="PANTHER" id="PTHR43277">
    <property type="entry name" value="ARGININE DECARBOXYLASE"/>
    <property type="match status" value="1"/>
</dbReference>
<feature type="compositionally biased region" description="Low complexity" evidence="3">
    <location>
        <begin position="261"/>
        <end position="271"/>
    </location>
</feature>
<dbReference type="InterPro" id="IPR052357">
    <property type="entry name" value="Orn_Lys_Arg_decarboxylase-I"/>
</dbReference>
<feature type="region of interest" description="Disordered" evidence="3">
    <location>
        <begin position="261"/>
        <end position="283"/>
    </location>
</feature>
<feature type="non-terminal residue" evidence="5">
    <location>
        <position position="1"/>
    </location>
</feature>
<sequence length="283" mass="31767">NHDPHLRRYFRILTPGEMIPERYRPSGLQEHAPSTRSEAALEKSWIQDEFVLDPTRITLYVGQTGMDGDTFKKLLIDQYDIHVNKTSRNTILLLIHIGMTRGTLAHLVKVLTQIARRLDDQFEHQSAAQRSLQTARVRSLSEELPPLPNFSEFHPAFREPGSAGPEGDIRKAFFLAYDESAFEYVPLDGRLAEAVEQNREHVSASFVTPYPPGFPILVPGQIITAQIVRFLMALDVKEIHGYDPNHGLRVFSKTVLEQTGSSSAASVSSASKPSRPTKQGARR</sequence>
<comment type="cofactor">
    <cofactor evidence="1">
        <name>pyridoxal 5'-phosphate</name>
        <dbReference type="ChEBI" id="CHEBI:597326"/>
    </cofactor>
</comment>
<dbReference type="Gene3D" id="3.90.100.10">
    <property type="entry name" value="Orn/Lys/Arg decarboxylase, C-terminal domain"/>
    <property type="match status" value="1"/>
</dbReference>
<evidence type="ECO:0000256" key="2">
    <source>
        <dbReference type="ARBA" id="ARBA00022898"/>
    </source>
</evidence>
<dbReference type="AlphaFoldDB" id="A0A956RNV0"/>
<reference evidence="5" key="2">
    <citation type="journal article" date="2021" name="Microbiome">
        <title>Successional dynamics and alternative stable states in a saline activated sludge microbial community over 9 years.</title>
        <authorList>
            <person name="Wang Y."/>
            <person name="Ye J."/>
            <person name="Ju F."/>
            <person name="Liu L."/>
            <person name="Boyd J.A."/>
            <person name="Deng Y."/>
            <person name="Parks D.H."/>
            <person name="Jiang X."/>
            <person name="Yin X."/>
            <person name="Woodcroft B.J."/>
            <person name="Tyson G.W."/>
            <person name="Hugenholtz P."/>
            <person name="Polz M.F."/>
            <person name="Zhang T."/>
        </authorList>
    </citation>
    <scope>NUCLEOTIDE SEQUENCE</scope>
    <source>
        <strain evidence="5">HKST-UBA01</strain>
    </source>
</reference>
<evidence type="ECO:0000259" key="4">
    <source>
        <dbReference type="Pfam" id="PF03711"/>
    </source>
</evidence>
<dbReference type="Proteomes" id="UP000697710">
    <property type="component" value="Unassembled WGS sequence"/>
</dbReference>
<dbReference type="InterPro" id="IPR036633">
    <property type="entry name" value="Prn/Lys/Arg_de-COase_C_sf"/>
</dbReference>
<feature type="domain" description="Orn/Lys/Arg decarboxylase C-terminal" evidence="4">
    <location>
        <begin position="195"/>
        <end position="235"/>
    </location>
</feature>
<evidence type="ECO:0000313" key="6">
    <source>
        <dbReference type="Proteomes" id="UP000697710"/>
    </source>
</evidence>
<dbReference type="Pfam" id="PF03711">
    <property type="entry name" value="OKR_DC_1_C"/>
    <property type="match status" value="1"/>
</dbReference>
<keyword evidence="2" id="KW-0663">Pyridoxal phosphate</keyword>
<dbReference type="InterPro" id="IPR008286">
    <property type="entry name" value="Prn/Lys/Arg_de-COase_C"/>
</dbReference>
<gene>
    <name evidence="5" type="ORF">KC729_07355</name>
</gene>
<protein>
    <submittedName>
        <fullName evidence="5">Ornithine decarboxylase</fullName>
    </submittedName>
</protein>
<evidence type="ECO:0000313" key="5">
    <source>
        <dbReference type="EMBL" id="MCA9727483.1"/>
    </source>
</evidence>
<evidence type="ECO:0000256" key="3">
    <source>
        <dbReference type="SAM" id="MobiDB-lite"/>
    </source>
</evidence>
<proteinExistence type="predicted"/>
<dbReference type="SUPFAM" id="SSF55904">
    <property type="entry name" value="Ornithine decarboxylase C-terminal domain"/>
    <property type="match status" value="1"/>
</dbReference>
<accession>A0A956RNV0</accession>
<organism evidence="5 6">
    <name type="scientific">Eiseniibacteriota bacterium</name>
    <dbReference type="NCBI Taxonomy" id="2212470"/>
    <lineage>
        <taxon>Bacteria</taxon>
        <taxon>Candidatus Eiseniibacteriota</taxon>
    </lineage>
</organism>
<dbReference type="PANTHER" id="PTHR43277:SF4">
    <property type="entry name" value="ARGININE DECARBOXYLASE"/>
    <property type="match status" value="1"/>
</dbReference>
<reference evidence="5" key="1">
    <citation type="submission" date="2020-04" db="EMBL/GenBank/DDBJ databases">
        <authorList>
            <person name="Zhang T."/>
        </authorList>
    </citation>
    <scope>NUCLEOTIDE SEQUENCE</scope>
    <source>
        <strain evidence="5">HKST-UBA01</strain>
    </source>
</reference>